<dbReference type="EMBL" id="CM056743">
    <property type="protein sequence ID" value="KAJ8672065.1"/>
    <property type="molecule type" value="Genomic_DNA"/>
</dbReference>
<name>A0ACC2NLI9_9HYME</name>
<keyword evidence="2" id="KW-1185">Reference proteome</keyword>
<organism evidence="1 2">
    <name type="scientific">Eretmocerus hayati</name>
    <dbReference type="NCBI Taxonomy" id="131215"/>
    <lineage>
        <taxon>Eukaryota</taxon>
        <taxon>Metazoa</taxon>
        <taxon>Ecdysozoa</taxon>
        <taxon>Arthropoda</taxon>
        <taxon>Hexapoda</taxon>
        <taxon>Insecta</taxon>
        <taxon>Pterygota</taxon>
        <taxon>Neoptera</taxon>
        <taxon>Endopterygota</taxon>
        <taxon>Hymenoptera</taxon>
        <taxon>Apocrita</taxon>
        <taxon>Proctotrupomorpha</taxon>
        <taxon>Chalcidoidea</taxon>
        <taxon>Aphelinidae</taxon>
        <taxon>Aphelininae</taxon>
        <taxon>Eretmocerus</taxon>
    </lineage>
</organism>
<accession>A0ACC2NLI9</accession>
<comment type="caution">
    <text evidence="1">The sequence shown here is derived from an EMBL/GenBank/DDBJ whole genome shotgun (WGS) entry which is preliminary data.</text>
</comment>
<dbReference type="Proteomes" id="UP001239111">
    <property type="component" value="Chromosome 3"/>
</dbReference>
<sequence length="137" mass="15000">MGSLKGAVSDCIPGQNYPPSVPIPKHVVKYPPNETGVGSLDTGQSACPDRYSELRGQFQIVPLEIIAACPDVRLTDCSLPLSTNSHATPLTVRTHGLGVNVTELLVVDVRADADGRTVNATWRTHHRRWKQHATRRR</sequence>
<reference evidence="1" key="1">
    <citation type="submission" date="2023-04" db="EMBL/GenBank/DDBJ databases">
        <title>A chromosome-level genome assembly of the parasitoid wasp Eretmocerus hayati.</title>
        <authorList>
            <person name="Zhong Y."/>
            <person name="Liu S."/>
            <person name="Liu Y."/>
        </authorList>
    </citation>
    <scope>NUCLEOTIDE SEQUENCE</scope>
    <source>
        <strain evidence="1">ZJU_SS_LIU_2023</strain>
    </source>
</reference>
<evidence type="ECO:0000313" key="1">
    <source>
        <dbReference type="EMBL" id="KAJ8672065.1"/>
    </source>
</evidence>
<evidence type="ECO:0000313" key="2">
    <source>
        <dbReference type="Proteomes" id="UP001239111"/>
    </source>
</evidence>
<protein>
    <submittedName>
        <fullName evidence="1">Uncharacterized protein</fullName>
    </submittedName>
</protein>
<gene>
    <name evidence="1" type="ORF">QAD02_003324</name>
</gene>
<proteinExistence type="predicted"/>